<dbReference type="EMBL" id="HBHY01022056">
    <property type="protein sequence ID" value="CAE0153269.1"/>
    <property type="molecule type" value="Transcribed_RNA"/>
</dbReference>
<evidence type="ECO:0000256" key="3">
    <source>
        <dbReference type="ARBA" id="ARBA00012759"/>
    </source>
</evidence>
<dbReference type="CDD" id="cd02659">
    <property type="entry name" value="peptidase_C19C"/>
    <property type="match status" value="1"/>
</dbReference>
<dbReference type="Pfam" id="PF00443">
    <property type="entry name" value="UCH"/>
    <property type="match status" value="1"/>
</dbReference>
<dbReference type="GO" id="GO:0016579">
    <property type="term" value="P:protein deubiquitination"/>
    <property type="evidence" value="ECO:0007669"/>
    <property type="project" value="InterPro"/>
</dbReference>
<dbReference type="InterPro" id="IPR002083">
    <property type="entry name" value="MATH/TRAF_dom"/>
</dbReference>
<dbReference type="PROSITE" id="PS50144">
    <property type="entry name" value="MATH"/>
    <property type="match status" value="1"/>
</dbReference>
<dbReference type="GO" id="GO:0005634">
    <property type="term" value="C:nucleus"/>
    <property type="evidence" value="ECO:0007669"/>
    <property type="project" value="TreeGrafter"/>
</dbReference>
<dbReference type="GO" id="GO:0031647">
    <property type="term" value="P:regulation of protein stability"/>
    <property type="evidence" value="ECO:0007669"/>
    <property type="project" value="TreeGrafter"/>
</dbReference>
<dbReference type="AlphaFoldDB" id="A0A7S3C4I7"/>
<keyword evidence="6" id="KW-0378">Hydrolase</keyword>
<feature type="region of interest" description="Disordered" evidence="8">
    <location>
        <begin position="24"/>
        <end position="44"/>
    </location>
</feature>
<dbReference type="PANTHER" id="PTHR24006:SF644">
    <property type="entry name" value="UBIQUITIN CARBOXYL-TERMINAL HYDROLASE 7"/>
    <property type="match status" value="1"/>
</dbReference>
<gene>
    <name evidence="11" type="ORF">PSIN1315_LOCUS14109</name>
</gene>
<dbReference type="PROSITE" id="PS00973">
    <property type="entry name" value="USP_2"/>
    <property type="match status" value="1"/>
</dbReference>
<dbReference type="FunFam" id="3.90.70.10:FF:000044">
    <property type="entry name" value="Ubiquitin carboxyl-terminal hydrolase 13"/>
    <property type="match status" value="1"/>
</dbReference>
<dbReference type="InterPro" id="IPR024729">
    <property type="entry name" value="USP7_ICP0-binding_dom"/>
</dbReference>
<dbReference type="EC" id="3.4.19.12" evidence="3"/>
<dbReference type="PANTHER" id="PTHR24006">
    <property type="entry name" value="UBIQUITIN CARBOXYL-TERMINAL HYDROLASE"/>
    <property type="match status" value="1"/>
</dbReference>
<dbReference type="PROSITE" id="PS00972">
    <property type="entry name" value="USP_1"/>
    <property type="match status" value="1"/>
</dbReference>
<dbReference type="InterPro" id="IPR038765">
    <property type="entry name" value="Papain-like_cys_pep_sf"/>
</dbReference>
<dbReference type="Pfam" id="PF22486">
    <property type="entry name" value="MATH_2"/>
    <property type="match status" value="1"/>
</dbReference>
<name>A0A7S3C4I7_9VIRI</name>
<dbReference type="SUPFAM" id="SSF54001">
    <property type="entry name" value="Cysteine proteinases"/>
    <property type="match status" value="1"/>
</dbReference>
<dbReference type="GO" id="GO:0005829">
    <property type="term" value="C:cytosol"/>
    <property type="evidence" value="ECO:0007669"/>
    <property type="project" value="TreeGrafter"/>
</dbReference>
<feature type="domain" description="MATH" evidence="9">
    <location>
        <begin position="51"/>
        <end position="181"/>
    </location>
</feature>
<evidence type="ECO:0000256" key="5">
    <source>
        <dbReference type="ARBA" id="ARBA00022786"/>
    </source>
</evidence>
<dbReference type="Gene3D" id="3.10.20.90">
    <property type="entry name" value="Phosphatidylinositol 3-kinase Catalytic Subunit, Chain A, domain 1"/>
    <property type="match status" value="2"/>
</dbReference>
<dbReference type="InterPro" id="IPR050164">
    <property type="entry name" value="Peptidase_C19"/>
</dbReference>
<comment type="similarity">
    <text evidence="2">Belongs to the peptidase C19 family.</text>
</comment>
<proteinExistence type="inferred from homology"/>
<organism evidence="11">
    <name type="scientific">Prasinoderma singulare</name>
    <dbReference type="NCBI Taxonomy" id="676789"/>
    <lineage>
        <taxon>Eukaryota</taxon>
        <taxon>Viridiplantae</taxon>
        <taxon>Prasinodermophyta</taxon>
        <taxon>Prasinodermophyceae</taxon>
        <taxon>Prasinodermales</taxon>
        <taxon>Prasinodermaceae</taxon>
        <taxon>Prasinoderma</taxon>
    </lineage>
</organism>
<evidence type="ECO:0000259" key="9">
    <source>
        <dbReference type="PROSITE" id="PS50144"/>
    </source>
</evidence>
<dbReference type="CDD" id="cd00121">
    <property type="entry name" value="MATH"/>
    <property type="match status" value="1"/>
</dbReference>
<protein>
    <recommendedName>
        <fullName evidence="3">ubiquitinyl hydrolase 1</fullName>
        <ecNumber evidence="3">3.4.19.12</ecNumber>
    </recommendedName>
</protein>
<dbReference type="Gene3D" id="3.90.70.10">
    <property type="entry name" value="Cysteine proteinases"/>
    <property type="match status" value="1"/>
</dbReference>
<dbReference type="Pfam" id="PF14533">
    <property type="entry name" value="USP7_C2"/>
    <property type="match status" value="1"/>
</dbReference>
<evidence type="ECO:0000259" key="10">
    <source>
        <dbReference type="PROSITE" id="PS50235"/>
    </source>
</evidence>
<keyword evidence="4" id="KW-0645">Protease</keyword>
<keyword evidence="7" id="KW-0788">Thiol protease</keyword>
<dbReference type="SUPFAM" id="SSF49599">
    <property type="entry name" value="TRAF domain-like"/>
    <property type="match status" value="1"/>
</dbReference>
<sequence length="1145" mass="128582">MAQPDVEMVDSPYTPNAAQPAAVTVADGGSDVDESPPALIATSDGKASSLSGVFSWRLKNVSQVFRTANKAESGVYVVGDFNWRLIMFPRGNNRKNAEYTSVFMDAVDADTLPFNWQRSAKFVLRVRNQLRPDDSVAKDSEHAFTRQARDWGFSQFVKVADVLDPAAGFVVDDTLVIECEVEMPKEICWWNYDSKKETGYVGLKNQGATCYMNSLLQTLFHLPLFRQAVYQLPTSDADVPAKSIPLAMQTLFYKLQFDAKSVGTKDLTQSFGWDSYEAFQQHDVQELNRVLCDNLEGKMKGTAVDGTIDKLFKGHMLNYIECVNVVYKSTRKEEFLDLQLDVKDCKDVYASFDNYTEVEPLDGDNMYEAEGHGKQAARKGVLFQDFPPVLQLHLRRFDYDFQCDTMVKINDRYEFPLELDLGRDGGKYLVAGADRSKPCKYLLHSVLVHSGGVHGGHYYAFIRPDCGVKSVTPGGEADAGQWFKFDDERVTREEESEAVDQQFGGDGSPPVTAPTHQPFLSKLAKFSNAYMLVYVREADIASVLCPVTKQDIAQHLHERVKRAAEEKARIKREREEAHLYSLVRFSRVDDMIAQVGRPNSILFDLLDSSKVTPRRVLKATTLVEYREELAKEWGVPADQMRFWTWARRVNKSCRPAKLLEGEEEALTLAGIDDKRNDQNTQALHLFVETPQQGSNALHQRMPSVLLLFFKLYDPIKQEMRLVGHLFCSVKAKLQDYKAAMCAMAGVRADEELHTYEEVKFEPELMLEQMNMHQVLGTGELEDGDIVVFETASSVQQARAARQPHSTAHQYMQYRLQRLPVQFRPLDRPNDDKAAVEVEMERCSTYEELCEAIAREVGAPDGAHIRLTRHNERLGVPHSMPERHENSPTVGEMLGKVSTEQLAMADFGLLRMYYEVLEMPLSELEKMKTLNVDLHNAGGKHLSTHTVHLAPNATARAAVEAVCRAAAREASAPPPRLMRVTFSSTIDKIWEDSEDLGMLYRSDGLRVGEMAPDDLGKAHMIRAYHVEEHSLQGTTAASNFGDPILVGVDEGETLASVKARIRERLGVKEEGFAKWTFHAVTGHTTSRLLTDADTVADKIPPTKDTGYYAPPNYLGMEHANTGPRRPTGVHSRPSTGYTERAIKIAG</sequence>
<keyword evidence="5" id="KW-0833">Ubl conjugation pathway</keyword>
<dbReference type="GO" id="GO:0006508">
    <property type="term" value="P:proteolysis"/>
    <property type="evidence" value="ECO:0007669"/>
    <property type="project" value="UniProtKB-KW"/>
</dbReference>
<comment type="catalytic activity">
    <reaction evidence="1">
        <text>Thiol-dependent hydrolysis of ester, thioester, amide, peptide and isopeptide bonds formed by the C-terminal Gly of ubiquitin (a 76-residue protein attached to proteins as an intracellular targeting signal).</text>
        <dbReference type="EC" id="3.4.19.12"/>
    </reaction>
</comment>
<dbReference type="InterPro" id="IPR029346">
    <property type="entry name" value="USP_C"/>
</dbReference>
<evidence type="ECO:0000256" key="4">
    <source>
        <dbReference type="ARBA" id="ARBA00022670"/>
    </source>
</evidence>
<evidence type="ECO:0000256" key="6">
    <source>
        <dbReference type="ARBA" id="ARBA00022801"/>
    </source>
</evidence>
<dbReference type="PROSITE" id="PS50235">
    <property type="entry name" value="USP_3"/>
    <property type="match status" value="1"/>
</dbReference>
<reference evidence="11" key="1">
    <citation type="submission" date="2021-01" db="EMBL/GenBank/DDBJ databases">
        <authorList>
            <person name="Corre E."/>
            <person name="Pelletier E."/>
            <person name="Niang G."/>
            <person name="Scheremetjew M."/>
            <person name="Finn R."/>
            <person name="Kale V."/>
            <person name="Holt S."/>
            <person name="Cochrane G."/>
            <person name="Meng A."/>
            <person name="Brown T."/>
            <person name="Cohen L."/>
        </authorList>
    </citation>
    <scope>NUCLEOTIDE SEQUENCE</scope>
    <source>
        <strain evidence="11">RCC927</strain>
    </source>
</reference>
<evidence type="ECO:0000256" key="7">
    <source>
        <dbReference type="ARBA" id="ARBA00022807"/>
    </source>
</evidence>
<evidence type="ECO:0000256" key="8">
    <source>
        <dbReference type="SAM" id="MobiDB-lite"/>
    </source>
</evidence>
<dbReference type="Pfam" id="PF12436">
    <property type="entry name" value="USP7_ICP0_bdg"/>
    <property type="match status" value="1"/>
</dbReference>
<evidence type="ECO:0000256" key="1">
    <source>
        <dbReference type="ARBA" id="ARBA00000707"/>
    </source>
</evidence>
<evidence type="ECO:0000256" key="2">
    <source>
        <dbReference type="ARBA" id="ARBA00009085"/>
    </source>
</evidence>
<feature type="domain" description="USP" evidence="10">
    <location>
        <begin position="201"/>
        <end position="537"/>
    </location>
</feature>
<dbReference type="InterPro" id="IPR018200">
    <property type="entry name" value="USP_CS"/>
</dbReference>
<dbReference type="SMART" id="SM00061">
    <property type="entry name" value="MATH"/>
    <property type="match status" value="1"/>
</dbReference>
<evidence type="ECO:0000313" key="11">
    <source>
        <dbReference type="EMBL" id="CAE0153269.1"/>
    </source>
</evidence>
<dbReference type="InterPro" id="IPR008974">
    <property type="entry name" value="TRAF-like"/>
</dbReference>
<dbReference type="InterPro" id="IPR028889">
    <property type="entry name" value="USP"/>
</dbReference>
<dbReference type="Gene3D" id="2.60.210.10">
    <property type="entry name" value="Apoptosis, Tumor Necrosis Factor Receptor Associated Protein 2, Chain A"/>
    <property type="match status" value="1"/>
</dbReference>
<accession>A0A7S3C4I7</accession>
<dbReference type="GO" id="GO:0004843">
    <property type="term" value="F:cysteine-type deubiquitinase activity"/>
    <property type="evidence" value="ECO:0007669"/>
    <property type="project" value="UniProtKB-EC"/>
</dbReference>
<dbReference type="InterPro" id="IPR001394">
    <property type="entry name" value="Peptidase_C19_UCH"/>
</dbReference>